<dbReference type="GO" id="GO:0016757">
    <property type="term" value="F:glycosyltransferase activity"/>
    <property type="evidence" value="ECO:0007669"/>
    <property type="project" value="TreeGrafter"/>
</dbReference>
<dbReference type="SUPFAM" id="SSF53756">
    <property type="entry name" value="UDP-Glycosyltransferase/glycogen phosphorylase"/>
    <property type="match status" value="1"/>
</dbReference>
<protein>
    <submittedName>
        <fullName evidence="1">Glycosyltransferase involved in cell wall bisynthesis</fullName>
    </submittedName>
</protein>
<dbReference type="AlphaFoldDB" id="A0A1G8EQE1"/>
<evidence type="ECO:0000313" key="1">
    <source>
        <dbReference type="EMBL" id="SDH72123.1"/>
    </source>
</evidence>
<organism evidence="1 2">
    <name type="scientific">Paraburkholderia phenazinium</name>
    <dbReference type="NCBI Taxonomy" id="60549"/>
    <lineage>
        <taxon>Bacteria</taxon>
        <taxon>Pseudomonadati</taxon>
        <taxon>Pseudomonadota</taxon>
        <taxon>Betaproteobacteria</taxon>
        <taxon>Burkholderiales</taxon>
        <taxon>Burkholderiaceae</taxon>
        <taxon>Paraburkholderia</taxon>
    </lineage>
</organism>
<accession>A0A1G8EQE1</accession>
<dbReference type="PANTHER" id="PTHR12526:SF636">
    <property type="entry name" value="BLL3647 PROTEIN"/>
    <property type="match status" value="1"/>
</dbReference>
<evidence type="ECO:0000313" key="2">
    <source>
        <dbReference type="Proteomes" id="UP000199706"/>
    </source>
</evidence>
<dbReference type="EMBL" id="FNCJ01000012">
    <property type="protein sequence ID" value="SDH72123.1"/>
    <property type="molecule type" value="Genomic_DNA"/>
</dbReference>
<proteinExistence type="predicted"/>
<dbReference type="Proteomes" id="UP000199706">
    <property type="component" value="Unassembled WGS sequence"/>
</dbReference>
<dbReference type="Pfam" id="PF13692">
    <property type="entry name" value="Glyco_trans_1_4"/>
    <property type="match status" value="1"/>
</dbReference>
<name>A0A1G8EQE1_9BURK</name>
<dbReference type="PANTHER" id="PTHR12526">
    <property type="entry name" value="GLYCOSYLTRANSFERASE"/>
    <property type="match status" value="1"/>
</dbReference>
<dbReference type="Gene3D" id="3.40.50.2000">
    <property type="entry name" value="Glycogen Phosphorylase B"/>
    <property type="match status" value="2"/>
</dbReference>
<keyword evidence="1" id="KW-0808">Transferase</keyword>
<sequence>MNILLSIHHTLDLSAGAPGVTGKLAKALQERGHNVRILSFDDAPISDSMALTILFPLFVLFHVMAHPEYDVLDMSSCDGWLVNFLRRAFGWRPRQLSVTRSHGMEPYVHTLLLQQHRAGKVQKSWKYRLYRGSLRLWESAKSFEWADVAMMLNDTEYEFALSQLHIPQDRVVQIDNGVDETFTSVARAALSSPAEVEGAPLHLAFIGRANRWKGVDTLARAAGSLFGANPELKLTLFGTGEPSETTLGRFPEPIRGRIEVVPSFRNADLPAMLAHCQILVFPSLYEGFPLSPLEAMACGLVPVASNIGGVRAFLRDGENGIMVPPGDADALVAAVQSLIDDPVRWSFLRRKAQETALQYSWSVMAARFERLYVTHRARTRGAPQGGLTQD</sequence>
<dbReference type="OrthoDB" id="433681at2"/>
<dbReference type="RefSeq" id="WP_090687672.1">
    <property type="nucleotide sequence ID" value="NZ_CADERL010000007.1"/>
</dbReference>
<reference evidence="1 2" key="1">
    <citation type="submission" date="2016-10" db="EMBL/GenBank/DDBJ databases">
        <authorList>
            <person name="de Groot N.N."/>
        </authorList>
    </citation>
    <scope>NUCLEOTIDE SEQUENCE [LARGE SCALE GENOMIC DNA]</scope>
    <source>
        <strain evidence="1 2">LMG 2247</strain>
    </source>
</reference>
<dbReference type="CDD" id="cd03801">
    <property type="entry name" value="GT4_PimA-like"/>
    <property type="match status" value="1"/>
</dbReference>
<gene>
    <name evidence="1" type="ORF">SAMN05216466_112189</name>
</gene>